<dbReference type="InParanoid" id="A0A061E4U0"/>
<reference evidence="1 2" key="1">
    <citation type="journal article" date="2013" name="Genome Biol.">
        <title>The genome sequence of the most widely cultivated cacao type and its use to identify candidate genes regulating pod color.</title>
        <authorList>
            <person name="Motamayor J.C."/>
            <person name="Mockaitis K."/>
            <person name="Schmutz J."/>
            <person name="Haiminen N."/>
            <person name="Iii D.L."/>
            <person name="Cornejo O."/>
            <person name="Findley S.D."/>
            <person name="Zheng P."/>
            <person name="Utro F."/>
            <person name="Royaert S."/>
            <person name="Saski C."/>
            <person name="Jenkins J."/>
            <person name="Podicheti R."/>
            <person name="Zhao M."/>
            <person name="Scheffler B.E."/>
            <person name="Stack J.C."/>
            <person name="Feltus F.A."/>
            <person name="Mustiga G.M."/>
            <person name="Amores F."/>
            <person name="Phillips W."/>
            <person name="Marelli J.P."/>
            <person name="May G.D."/>
            <person name="Shapiro H."/>
            <person name="Ma J."/>
            <person name="Bustamante C.D."/>
            <person name="Schnell R.J."/>
            <person name="Main D."/>
            <person name="Gilbert D."/>
            <person name="Parida L."/>
            <person name="Kuhn D.N."/>
        </authorList>
    </citation>
    <scope>NUCLEOTIDE SEQUENCE [LARGE SCALE GENOMIC DNA]</scope>
    <source>
        <strain evidence="2">cv. Matina 1-6</strain>
    </source>
</reference>
<keyword evidence="2" id="KW-1185">Reference proteome</keyword>
<dbReference type="HOGENOM" id="CLU_2473470_0_0_1"/>
<dbReference type="Gramene" id="EOX99627">
    <property type="protein sequence ID" value="EOX99627"/>
    <property type="gene ID" value="TCM_008348"/>
</dbReference>
<dbReference type="EMBL" id="CM001880">
    <property type="protein sequence ID" value="EOX99627.1"/>
    <property type="molecule type" value="Genomic_DNA"/>
</dbReference>
<accession>A0A061E4U0</accession>
<protein>
    <submittedName>
        <fullName evidence="1">Uncharacterized protein</fullName>
    </submittedName>
</protein>
<dbReference type="AlphaFoldDB" id="A0A061E4U0"/>
<evidence type="ECO:0000313" key="2">
    <source>
        <dbReference type="Proteomes" id="UP000026915"/>
    </source>
</evidence>
<evidence type="ECO:0000313" key="1">
    <source>
        <dbReference type="EMBL" id="EOX99627.1"/>
    </source>
</evidence>
<gene>
    <name evidence="1" type="ORF">TCM_008348</name>
</gene>
<organism evidence="1 2">
    <name type="scientific">Theobroma cacao</name>
    <name type="common">Cacao</name>
    <name type="synonym">Cocoa</name>
    <dbReference type="NCBI Taxonomy" id="3641"/>
    <lineage>
        <taxon>Eukaryota</taxon>
        <taxon>Viridiplantae</taxon>
        <taxon>Streptophyta</taxon>
        <taxon>Embryophyta</taxon>
        <taxon>Tracheophyta</taxon>
        <taxon>Spermatophyta</taxon>
        <taxon>Magnoliopsida</taxon>
        <taxon>eudicotyledons</taxon>
        <taxon>Gunneridae</taxon>
        <taxon>Pentapetalae</taxon>
        <taxon>rosids</taxon>
        <taxon>malvids</taxon>
        <taxon>Malvales</taxon>
        <taxon>Malvaceae</taxon>
        <taxon>Byttnerioideae</taxon>
        <taxon>Theobroma</taxon>
    </lineage>
</organism>
<sequence>MAVVSMMRWSFSCCSSLFSSPPFTSRLSSFILFFFFPFDPCFYLICSNESGLFVAIFVSSKEWFGSRVDMSPGGLISRTNSIFIAIVQ</sequence>
<name>A0A061E4U0_THECC</name>
<proteinExistence type="predicted"/>
<dbReference type="Proteomes" id="UP000026915">
    <property type="component" value="Chromosome 2"/>
</dbReference>